<accession>A0A0A2M1E2</accession>
<dbReference type="Proteomes" id="UP000030152">
    <property type="component" value="Unassembled WGS sequence"/>
</dbReference>
<dbReference type="RefSeq" id="WP_020212483.1">
    <property type="nucleotide sequence ID" value="NZ_JRLX01000022.1"/>
</dbReference>
<dbReference type="AlphaFoldDB" id="A0A0A2M1E2"/>
<organism evidence="1 2">
    <name type="scientific">Flavobacterium rivuli WB 3.3-2 = DSM 21788</name>
    <dbReference type="NCBI Taxonomy" id="1121895"/>
    <lineage>
        <taxon>Bacteria</taxon>
        <taxon>Pseudomonadati</taxon>
        <taxon>Bacteroidota</taxon>
        <taxon>Flavobacteriia</taxon>
        <taxon>Flavobacteriales</taxon>
        <taxon>Flavobacteriaceae</taxon>
        <taxon>Flavobacterium</taxon>
    </lineage>
</organism>
<dbReference type="eggNOG" id="ENOG5034670">
    <property type="taxonomic scope" value="Bacteria"/>
</dbReference>
<dbReference type="STRING" id="1121895.GCA_000378485_01345"/>
<comment type="caution">
    <text evidence="1">The sequence shown here is derived from an EMBL/GenBank/DDBJ whole genome shotgun (WGS) entry which is preliminary data.</text>
</comment>
<dbReference type="OrthoDB" id="1442548at2"/>
<reference evidence="1 2" key="1">
    <citation type="submission" date="2013-09" db="EMBL/GenBank/DDBJ databases">
        <authorList>
            <person name="Zeng Z."/>
            <person name="Chen C."/>
        </authorList>
    </citation>
    <scope>NUCLEOTIDE SEQUENCE [LARGE SCALE GENOMIC DNA]</scope>
    <source>
        <strain evidence="1 2">WB 3.3-2</strain>
    </source>
</reference>
<evidence type="ECO:0000313" key="2">
    <source>
        <dbReference type="Proteomes" id="UP000030152"/>
    </source>
</evidence>
<protein>
    <submittedName>
        <fullName evidence="1">Uncharacterized protein</fullName>
    </submittedName>
</protein>
<evidence type="ECO:0000313" key="1">
    <source>
        <dbReference type="EMBL" id="KGO85436.1"/>
    </source>
</evidence>
<proteinExistence type="predicted"/>
<sequence length="134" mass="15453">MEDFIIEALGDCDEHVEETFTEFTNRYDGFGKDFYLMIKDSLPLVFEKLKFYKATVRTGKCVGVANTKDSFAIFEGNVNKFVIQLSYYGVICLCDIDTNFIYETGDWSDNAYKEALEFVSTHFDKDYDNSRISG</sequence>
<name>A0A0A2M1E2_9FLAO</name>
<dbReference type="EMBL" id="JRLX01000022">
    <property type="protein sequence ID" value="KGO85436.1"/>
    <property type="molecule type" value="Genomic_DNA"/>
</dbReference>
<keyword evidence="2" id="KW-1185">Reference proteome</keyword>
<gene>
    <name evidence="1" type="ORF">Q765_16345</name>
</gene>